<name>A0A073IDU7_9RHOB</name>
<dbReference type="RefSeq" id="WP_025057734.1">
    <property type="nucleotide sequence ID" value="NZ_JAMC01000020.1"/>
</dbReference>
<dbReference type="AlphaFoldDB" id="A0A073IDU7"/>
<protein>
    <submittedName>
        <fullName evidence="1">Uncharacterized protein</fullName>
    </submittedName>
</protein>
<organism evidence="1 2">
    <name type="scientific">Sulfitobacter donghicola DSW-25 = KCTC 12864 = JCM 14565</name>
    <dbReference type="NCBI Taxonomy" id="1300350"/>
    <lineage>
        <taxon>Bacteria</taxon>
        <taxon>Pseudomonadati</taxon>
        <taxon>Pseudomonadota</taxon>
        <taxon>Alphaproteobacteria</taxon>
        <taxon>Rhodobacterales</taxon>
        <taxon>Roseobacteraceae</taxon>
        <taxon>Sulfitobacter</taxon>
    </lineage>
</organism>
<evidence type="ECO:0000313" key="1">
    <source>
        <dbReference type="EMBL" id="KEJ87755.1"/>
    </source>
</evidence>
<proteinExistence type="predicted"/>
<accession>A0A073IDU7</accession>
<dbReference type="OrthoDB" id="7067390at2"/>
<gene>
    <name evidence="1" type="ORF">DSW25_05245</name>
</gene>
<reference evidence="1 2" key="1">
    <citation type="submission" date="2014-01" db="EMBL/GenBank/DDBJ databases">
        <title>Sulfitobacter donghicola JCM 14565 Genome Sequencing.</title>
        <authorList>
            <person name="Lai Q."/>
            <person name="Hong Z."/>
        </authorList>
    </citation>
    <scope>NUCLEOTIDE SEQUENCE [LARGE SCALE GENOMIC DNA]</scope>
    <source>
        <strain evidence="1 2">JCM 14565</strain>
    </source>
</reference>
<dbReference type="EMBL" id="JAMC01000020">
    <property type="protein sequence ID" value="KEJ87755.1"/>
    <property type="molecule type" value="Genomic_DNA"/>
</dbReference>
<sequence>MTERAPMGMAKTLWHTQRVKGLVRERLGQGAACIVSVRETICTDPSCPGPATLVRITDLSFREKLLTIHKPVSKVGYPDIAEVI</sequence>
<comment type="caution">
    <text evidence="1">The sequence shown here is derived from an EMBL/GenBank/DDBJ whole genome shotgun (WGS) entry which is preliminary data.</text>
</comment>
<keyword evidence="2" id="KW-1185">Reference proteome</keyword>
<dbReference type="Proteomes" id="UP000027734">
    <property type="component" value="Unassembled WGS sequence"/>
</dbReference>
<evidence type="ECO:0000313" key="2">
    <source>
        <dbReference type="Proteomes" id="UP000027734"/>
    </source>
</evidence>